<dbReference type="SUPFAM" id="SSF75620">
    <property type="entry name" value="Release factor"/>
    <property type="match status" value="1"/>
</dbReference>
<reference evidence="9" key="1">
    <citation type="journal article" date="2019" name="Int. J. Syst. Evol. Microbiol.">
        <title>The Global Catalogue of Microorganisms (GCM) 10K type strain sequencing project: providing services to taxonomists for standard genome sequencing and annotation.</title>
        <authorList>
            <consortium name="The Broad Institute Genomics Platform"/>
            <consortium name="The Broad Institute Genome Sequencing Center for Infectious Disease"/>
            <person name="Wu L."/>
            <person name="Ma J."/>
        </authorList>
    </citation>
    <scope>NUCLEOTIDE SEQUENCE [LARGE SCALE GENOMIC DNA]</scope>
    <source>
        <strain evidence="9">JCM 31890</strain>
    </source>
</reference>
<evidence type="ECO:0000256" key="4">
    <source>
        <dbReference type="ARBA" id="ARBA00022917"/>
    </source>
</evidence>
<evidence type="ECO:0000259" key="7">
    <source>
        <dbReference type="PROSITE" id="PS00745"/>
    </source>
</evidence>
<evidence type="ECO:0000313" key="9">
    <source>
        <dbReference type="Proteomes" id="UP001501788"/>
    </source>
</evidence>
<protein>
    <recommendedName>
        <fullName evidence="5 6">Peptide chain release factor 1</fullName>
        <shortName evidence="5">RF-1</shortName>
    </recommendedName>
</protein>
<dbReference type="Proteomes" id="UP001501788">
    <property type="component" value="Unassembled WGS sequence"/>
</dbReference>
<comment type="PTM">
    <text evidence="5">Methylated by PrmC. Methylation increases the termination efficiency of RF1.</text>
</comment>
<dbReference type="InterPro" id="IPR005139">
    <property type="entry name" value="PCRF"/>
</dbReference>
<keyword evidence="9" id="KW-1185">Reference proteome</keyword>
<feature type="domain" description="Prokaryotic-type class I peptide chain release factors" evidence="7">
    <location>
        <begin position="251"/>
        <end position="267"/>
    </location>
</feature>
<dbReference type="Gene3D" id="3.30.70.1660">
    <property type="match status" value="1"/>
</dbReference>
<name>A0ABP8L9L9_9BURK</name>
<dbReference type="Pfam" id="PF00472">
    <property type="entry name" value="RF-1"/>
    <property type="match status" value="1"/>
</dbReference>
<dbReference type="SMART" id="SM00937">
    <property type="entry name" value="PCRF"/>
    <property type="match status" value="1"/>
</dbReference>
<dbReference type="InterPro" id="IPR045853">
    <property type="entry name" value="Pep_chain_release_fac_I_sf"/>
</dbReference>
<evidence type="ECO:0000256" key="6">
    <source>
        <dbReference type="NCBIfam" id="TIGR00019"/>
    </source>
</evidence>
<dbReference type="InterPro" id="IPR004373">
    <property type="entry name" value="RF-1"/>
</dbReference>
<dbReference type="Gene3D" id="6.10.140.1950">
    <property type="match status" value="1"/>
</dbReference>
<evidence type="ECO:0000256" key="5">
    <source>
        <dbReference type="HAMAP-Rule" id="MF_00093"/>
    </source>
</evidence>
<dbReference type="NCBIfam" id="TIGR00019">
    <property type="entry name" value="prfA"/>
    <property type="match status" value="1"/>
</dbReference>
<dbReference type="NCBIfam" id="NF001859">
    <property type="entry name" value="PRK00591.1"/>
    <property type="match status" value="1"/>
</dbReference>
<dbReference type="InterPro" id="IPR000352">
    <property type="entry name" value="Pep_chain_release_fac_I"/>
</dbReference>
<comment type="function">
    <text evidence="1 5">Peptide chain release factor 1 directs the termination of translation in response to the peptide chain termination codons UAG and UAA.</text>
</comment>
<dbReference type="Pfam" id="PF03462">
    <property type="entry name" value="PCRF"/>
    <property type="match status" value="1"/>
</dbReference>
<accession>A0ABP8L9L9</accession>
<evidence type="ECO:0000313" key="8">
    <source>
        <dbReference type="EMBL" id="GAA4424221.1"/>
    </source>
</evidence>
<dbReference type="PANTHER" id="PTHR43804">
    <property type="entry name" value="LD18447P"/>
    <property type="match status" value="1"/>
</dbReference>
<sequence length="385" mass="42809">MAARADFTSTSSYQNDSKHPYAAMKPFLRSQLERYAQRLGELDFLLSRDDIMADMAQYRSISREHAEVTQVAGRYARYQQREADLAAARDLLADPDMAEMAAEEIAGCETELVQLEDELQRLLLPKDPDDARNAFVEIRAGTGGDESALFAGDLARMYTRYAATQGWKVEVMSANESELGGYKEVVLRVEGDHAYGRLRFESGGHRVQRVPATETQGRIHTSACTVAVMPEPDEQQAITLNPADLRIDTFRASGAGGQHINKTDSAVRVVHLPTGIVAECQDGRSQHSNKAKALQVLQARIQEKERSERAAKEAALRKGLIGSGDRSDRIRTYNFPQGRLTDHRINLTLYKLLAVMEGDVGDVLQALQHAREAELLEELENAPLR</sequence>
<dbReference type="HAMAP" id="MF_00093">
    <property type="entry name" value="Rel_fac_1"/>
    <property type="match status" value="1"/>
</dbReference>
<dbReference type="InterPro" id="IPR050057">
    <property type="entry name" value="Prokaryotic/Mito_RF"/>
</dbReference>
<comment type="subcellular location">
    <subcellularLocation>
        <location evidence="5">Cytoplasm</location>
    </subcellularLocation>
</comment>
<keyword evidence="5" id="KW-0963">Cytoplasm</keyword>
<dbReference type="EMBL" id="BAABEX010000011">
    <property type="protein sequence ID" value="GAA4424221.1"/>
    <property type="molecule type" value="Genomic_DNA"/>
</dbReference>
<feature type="modified residue" description="N5-methylglutamine" evidence="5">
    <location>
        <position position="258"/>
    </location>
</feature>
<evidence type="ECO:0000256" key="1">
    <source>
        <dbReference type="ARBA" id="ARBA00002986"/>
    </source>
</evidence>
<keyword evidence="3 5" id="KW-0488">Methylation</keyword>
<keyword evidence="4 5" id="KW-0648">Protein biosynthesis</keyword>
<proteinExistence type="inferred from homology"/>
<dbReference type="PROSITE" id="PS00745">
    <property type="entry name" value="RF_PROK_I"/>
    <property type="match status" value="1"/>
</dbReference>
<comment type="caution">
    <text evidence="8">The sequence shown here is derived from an EMBL/GenBank/DDBJ whole genome shotgun (WGS) entry which is preliminary data.</text>
</comment>
<evidence type="ECO:0000256" key="3">
    <source>
        <dbReference type="ARBA" id="ARBA00022481"/>
    </source>
</evidence>
<dbReference type="PANTHER" id="PTHR43804:SF7">
    <property type="entry name" value="LD18447P"/>
    <property type="match status" value="1"/>
</dbReference>
<dbReference type="Gene3D" id="3.30.160.20">
    <property type="match status" value="1"/>
</dbReference>
<comment type="similarity">
    <text evidence="2 5">Belongs to the prokaryotic/mitochondrial release factor family.</text>
</comment>
<gene>
    <name evidence="5 8" type="primary">prfA</name>
    <name evidence="8" type="ORF">GCM10023090_17440</name>
</gene>
<organism evidence="8 9">
    <name type="scientific">Acidovorax lacteus</name>
    <dbReference type="NCBI Taxonomy" id="1924988"/>
    <lineage>
        <taxon>Bacteria</taxon>
        <taxon>Pseudomonadati</taxon>
        <taxon>Pseudomonadota</taxon>
        <taxon>Betaproteobacteria</taxon>
        <taxon>Burkholderiales</taxon>
        <taxon>Comamonadaceae</taxon>
        <taxon>Acidovorax</taxon>
    </lineage>
</organism>
<evidence type="ECO:0000256" key="2">
    <source>
        <dbReference type="ARBA" id="ARBA00010835"/>
    </source>
</evidence>